<feature type="region of interest" description="Disordered" evidence="1">
    <location>
        <begin position="238"/>
        <end position="258"/>
    </location>
</feature>
<feature type="transmembrane region" description="Helical" evidence="2">
    <location>
        <begin position="43"/>
        <end position="61"/>
    </location>
</feature>
<dbReference type="EMBL" id="JAGPYM010000069">
    <property type="protein sequence ID" value="KAH6869574.1"/>
    <property type="molecule type" value="Genomic_DNA"/>
</dbReference>
<keyword evidence="2" id="KW-0472">Membrane</keyword>
<keyword evidence="2" id="KW-1133">Transmembrane helix</keyword>
<feature type="transmembrane region" description="Helical" evidence="2">
    <location>
        <begin position="142"/>
        <end position="164"/>
    </location>
</feature>
<feature type="transmembrane region" description="Helical" evidence="2">
    <location>
        <begin position="81"/>
        <end position="102"/>
    </location>
</feature>
<accession>A0A9P8VQG9</accession>
<reference evidence="3 4" key="1">
    <citation type="journal article" date="2021" name="Nat. Commun.">
        <title>Genetic determinants of endophytism in the Arabidopsis root mycobiome.</title>
        <authorList>
            <person name="Mesny F."/>
            <person name="Miyauchi S."/>
            <person name="Thiergart T."/>
            <person name="Pickel B."/>
            <person name="Atanasova L."/>
            <person name="Karlsson M."/>
            <person name="Huettel B."/>
            <person name="Barry K.W."/>
            <person name="Haridas S."/>
            <person name="Chen C."/>
            <person name="Bauer D."/>
            <person name="Andreopoulos W."/>
            <person name="Pangilinan J."/>
            <person name="LaButti K."/>
            <person name="Riley R."/>
            <person name="Lipzen A."/>
            <person name="Clum A."/>
            <person name="Drula E."/>
            <person name="Henrissat B."/>
            <person name="Kohler A."/>
            <person name="Grigoriev I.V."/>
            <person name="Martin F.M."/>
            <person name="Hacquard S."/>
        </authorList>
    </citation>
    <scope>NUCLEOTIDE SEQUENCE [LARGE SCALE GENOMIC DNA]</scope>
    <source>
        <strain evidence="3 4">MPI-CAGE-CH-0241</strain>
    </source>
</reference>
<feature type="transmembrane region" description="Helical" evidence="2">
    <location>
        <begin position="176"/>
        <end position="200"/>
    </location>
</feature>
<comment type="caution">
    <text evidence="3">The sequence shown here is derived from an EMBL/GenBank/DDBJ whole genome shotgun (WGS) entry which is preliminary data.</text>
</comment>
<evidence type="ECO:0000313" key="3">
    <source>
        <dbReference type="EMBL" id="KAH6869574.1"/>
    </source>
</evidence>
<evidence type="ECO:0000256" key="2">
    <source>
        <dbReference type="SAM" id="Phobius"/>
    </source>
</evidence>
<gene>
    <name evidence="3" type="ORF">B0T10DRAFT_523635</name>
</gene>
<evidence type="ECO:0000256" key="1">
    <source>
        <dbReference type="SAM" id="MobiDB-lite"/>
    </source>
</evidence>
<proteinExistence type="predicted"/>
<sequence length="258" mass="28406">MDGLTKYQRGDAYLLSALSIFCVCLFIGVKFNALWWREKYLKGLLAAWGVLELAVLILFSLENSRGIKLPWVLARSVHNLLVTMSLWGIATTQVTAIIYVFARAVGQEAWWICTATLECIEVLSIVVFSLVRGDSTPIEVAYVIPLTSQVATVLVTAYTLYMIPSKKSSNQAPWHMVIHSMGISVVVIAASATAIALSATGNLSNWVWPHGILFMINSIVGYRPPESRQPSHHSEIALRWTTEPAPSPPSFSSLSQPC</sequence>
<keyword evidence="4" id="KW-1185">Reference proteome</keyword>
<dbReference type="Proteomes" id="UP000777438">
    <property type="component" value="Unassembled WGS sequence"/>
</dbReference>
<evidence type="ECO:0000313" key="4">
    <source>
        <dbReference type="Proteomes" id="UP000777438"/>
    </source>
</evidence>
<feature type="transmembrane region" description="Helical" evidence="2">
    <location>
        <begin position="109"/>
        <end position="130"/>
    </location>
</feature>
<feature type="transmembrane region" description="Helical" evidence="2">
    <location>
        <begin position="12"/>
        <end position="31"/>
    </location>
</feature>
<dbReference type="AlphaFoldDB" id="A0A9P8VQG9"/>
<organism evidence="3 4">
    <name type="scientific">Thelonectria olida</name>
    <dbReference type="NCBI Taxonomy" id="1576542"/>
    <lineage>
        <taxon>Eukaryota</taxon>
        <taxon>Fungi</taxon>
        <taxon>Dikarya</taxon>
        <taxon>Ascomycota</taxon>
        <taxon>Pezizomycotina</taxon>
        <taxon>Sordariomycetes</taxon>
        <taxon>Hypocreomycetidae</taxon>
        <taxon>Hypocreales</taxon>
        <taxon>Nectriaceae</taxon>
        <taxon>Thelonectria</taxon>
    </lineage>
</organism>
<name>A0A9P8VQG9_9HYPO</name>
<protein>
    <submittedName>
        <fullName evidence="3">Uncharacterized protein</fullName>
    </submittedName>
</protein>
<keyword evidence="2" id="KW-0812">Transmembrane</keyword>
<dbReference type="OrthoDB" id="5098353at2759"/>